<dbReference type="InParanoid" id="S8E541"/>
<feature type="compositionally biased region" description="Basic and acidic residues" evidence="1">
    <location>
        <begin position="63"/>
        <end position="78"/>
    </location>
</feature>
<dbReference type="eggNOG" id="ENOG502SC5C">
    <property type="taxonomic scope" value="Eukaryota"/>
</dbReference>
<sequence>MQRMTRSKASEQGRSPRSASQDKAPKSAGGSTKSTSTKPAGEKGSVAKPTAKSAASAARQKKKKEDEKAADIRKRASEMMDEDSTEGDEGQPKPKKKARMQANDESKGSDVDADMASEVEDQASEEEAELPKLMRPRPKPAYGKYAKASGPSLNATEEAIARNLAGQPQSKGTSRKAVSGAASDSQGGKATKADRKADKGKAKAKASSGTQTHGKASTRLTDSEKDELEESADEGDDQYEAGEEEDADGSDGKERESGEEGDDGESGEGEEEGGRGEEGAHEEGSEDDNIVEKKPKSSRKAKSKKSKSGREHESSGRIKVSCPHPADAYGLYCARARPWRGISTTPLSLSHAYVRFPFGTRTVRLLLASPAAQKPPGTEQVSARLQQRPGSQSEAPEPSDQSDEDDEEPPRIVKEVFGEYTNDPDFPYLWDIEEFVITKLTPDDWQRFQDTVEGRKGLHSWKYYYDKKTETLTMAPPLPCHDMLASATKQGYDEVAQQIPPAPESLRDRYNLEAIRGAGVSICLKDTDENNKYPDALPGVDYANYIHFLGPVEVGNSQSLHGIGKPNVLDTH</sequence>
<feature type="compositionally biased region" description="Basic and acidic residues" evidence="1">
    <location>
        <begin position="272"/>
        <end position="283"/>
    </location>
</feature>
<keyword evidence="3" id="KW-1185">Reference proteome</keyword>
<feature type="compositionally biased region" description="Polar residues" evidence="1">
    <location>
        <begin position="379"/>
        <end position="392"/>
    </location>
</feature>
<feature type="compositionally biased region" description="Acidic residues" evidence="1">
    <location>
        <begin position="259"/>
        <end position="271"/>
    </location>
</feature>
<gene>
    <name evidence="2" type="ORF">FOMPIDRAFT_1016789</name>
</gene>
<dbReference type="HOGENOM" id="CLU_476512_0_0_1"/>
<name>S8E541_FOMSC</name>
<feature type="compositionally biased region" description="Acidic residues" evidence="1">
    <location>
        <begin position="224"/>
        <end position="249"/>
    </location>
</feature>
<feature type="compositionally biased region" description="Polar residues" evidence="1">
    <location>
        <begin position="10"/>
        <end position="21"/>
    </location>
</feature>
<reference evidence="2 3" key="1">
    <citation type="journal article" date="2012" name="Science">
        <title>The Paleozoic origin of enzymatic lignin decomposition reconstructed from 31 fungal genomes.</title>
        <authorList>
            <person name="Floudas D."/>
            <person name="Binder M."/>
            <person name="Riley R."/>
            <person name="Barry K."/>
            <person name="Blanchette R.A."/>
            <person name="Henrissat B."/>
            <person name="Martinez A.T."/>
            <person name="Otillar R."/>
            <person name="Spatafora J.W."/>
            <person name="Yadav J.S."/>
            <person name="Aerts A."/>
            <person name="Benoit I."/>
            <person name="Boyd A."/>
            <person name="Carlson A."/>
            <person name="Copeland A."/>
            <person name="Coutinho P.M."/>
            <person name="de Vries R.P."/>
            <person name="Ferreira P."/>
            <person name="Findley K."/>
            <person name="Foster B."/>
            <person name="Gaskell J."/>
            <person name="Glotzer D."/>
            <person name="Gorecki P."/>
            <person name="Heitman J."/>
            <person name="Hesse C."/>
            <person name="Hori C."/>
            <person name="Igarashi K."/>
            <person name="Jurgens J.A."/>
            <person name="Kallen N."/>
            <person name="Kersten P."/>
            <person name="Kohler A."/>
            <person name="Kuees U."/>
            <person name="Kumar T.K.A."/>
            <person name="Kuo A."/>
            <person name="LaButti K."/>
            <person name="Larrondo L.F."/>
            <person name="Lindquist E."/>
            <person name="Ling A."/>
            <person name="Lombard V."/>
            <person name="Lucas S."/>
            <person name="Lundell T."/>
            <person name="Martin R."/>
            <person name="McLaughlin D.J."/>
            <person name="Morgenstern I."/>
            <person name="Morin E."/>
            <person name="Murat C."/>
            <person name="Nagy L.G."/>
            <person name="Nolan M."/>
            <person name="Ohm R.A."/>
            <person name="Patyshakuliyeva A."/>
            <person name="Rokas A."/>
            <person name="Ruiz-Duenas F.J."/>
            <person name="Sabat G."/>
            <person name="Salamov A."/>
            <person name="Samejima M."/>
            <person name="Schmutz J."/>
            <person name="Slot J.C."/>
            <person name="St John F."/>
            <person name="Stenlid J."/>
            <person name="Sun H."/>
            <person name="Sun S."/>
            <person name="Syed K."/>
            <person name="Tsang A."/>
            <person name="Wiebenga A."/>
            <person name="Young D."/>
            <person name="Pisabarro A."/>
            <person name="Eastwood D.C."/>
            <person name="Martin F."/>
            <person name="Cullen D."/>
            <person name="Grigoriev I.V."/>
            <person name="Hibbett D.S."/>
        </authorList>
    </citation>
    <scope>NUCLEOTIDE SEQUENCE</scope>
    <source>
        <strain evidence="3">FP-58527</strain>
    </source>
</reference>
<accession>S8E541</accession>
<proteinExistence type="predicted"/>
<feature type="compositionally biased region" description="Acidic residues" evidence="1">
    <location>
        <begin position="79"/>
        <end position="89"/>
    </location>
</feature>
<feature type="compositionally biased region" description="Basic and acidic residues" evidence="1">
    <location>
        <begin position="191"/>
        <end position="201"/>
    </location>
</feature>
<protein>
    <submittedName>
        <fullName evidence="2">Uncharacterized protein</fullName>
    </submittedName>
</protein>
<dbReference type="AlphaFoldDB" id="S8E541"/>
<evidence type="ECO:0000313" key="2">
    <source>
        <dbReference type="EMBL" id="EPS99837.1"/>
    </source>
</evidence>
<evidence type="ECO:0000256" key="1">
    <source>
        <dbReference type="SAM" id="MobiDB-lite"/>
    </source>
</evidence>
<feature type="region of interest" description="Disordered" evidence="1">
    <location>
        <begin position="1"/>
        <end position="325"/>
    </location>
</feature>
<feature type="compositionally biased region" description="Polar residues" evidence="1">
    <location>
        <begin position="211"/>
        <end position="220"/>
    </location>
</feature>
<organism evidence="2 3">
    <name type="scientific">Fomitopsis schrenkii</name>
    <name type="common">Brown rot fungus</name>
    <dbReference type="NCBI Taxonomy" id="2126942"/>
    <lineage>
        <taxon>Eukaryota</taxon>
        <taxon>Fungi</taxon>
        <taxon>Dikarya</taxon>
        <taxon>Basidiomycota</taxon>
        <taxon>Agaricomycotina</taxon>
        <taxon>Agaricomycetes</taxon>
        <taxon>Polyporales</taxon>
        <taxon>Fomitopsis</taxon>
    </lineage>
</organism>
<feature type="compositionally biased region" description="Low complexity" evidence="1">
    <location>
        <begin position="26"/>
        <end position="39"/>
    </location>
</feature>
<dbReference type="EMBL" id="KE504153">
    <property type="protein sequence ID" value="EPS99837.1"/>
    <property type="molecule type" value="Genomic_DNA"/>
</dbReference>
<dbReference type="Proteomes" id="UP000015241">
    <property type="component" value="Unassembled WGS sequence"/>
</dbReference>
<feature type="compositionally biased region" description="Low complexity" evidence="1">
    <location>
        <begin position="46"/>
        <end position="58"/>
    </location>
</feature>
<feature type="compositionally biased region" description="Acidic residues" evidence="1">
    <location>
        <begin position="111"/>
        <end position="128"/>
    </location>
</feature>
<evidence type="ECO:0000313" key="3">
    <source>
        <dbReference type="Proteomes" id="UP000015241"/>
    </source>
</evidence>
<feature type="compositionally biased region" description="Basic residues" evidence="1">
    <location>
        <begin position="296"/>
        <end position="307"/>
    </location>
</feature>
<feature type="region of interest" description="Disordered" evidence="1">
    <location>
        <begin position="370"/>
        <end position="409"/>
    </location>
</feature>